<sequence>MSVFNFVINSDKLRAHFTLSAEVVLLNMCGVEGKHMWC</sequence>
<protein>
    <submittedName>
        <fullName evidence="1">Uncharacterized protein</fullName>
    </submittedName>
</protein>
<name>A0A250KIZ8_9BACT</name>
<reference evidence="1 2" key="1">
    <citation type="submission" date="2017-05" db="EMBL/GenBank/DDBJ databases">
        <title>whole genome sequence of Prevotella melaninogenica GAI 07411.</title>
        <authorList>
            <person name="Kondo Y."/>
            <person name="Hoshino T."/>
        </authorList>
    </citation>
    <scope>NUCLEOTIDE SEQUENCE [LARGE SCALE GENOMIC DNA]</scope>
    <source>
        <strain evidence="1 2">GAI 07411</strain>
    </source>
</reference>
<evidence type="ECO:0000313" key="1">
    <source>
        <dbReference type="EMBL" id="BBA29596.1"/>
    </source>
</evidence>
<gene>
    <name evidence="1" type="ORF">PMEL_200110</name>
</gene>
<dbReference type="AlphaFoldDB" id="A0A250KIZ8"/>
<proteinExistence type="predicted"/>
<evidence type="ECO:0000313" key="2">
    <source>
        <dbReference type="Proteomes" id="UP000267517"/>
    </source>
</evidence>
<accession>A0A250KIZ8</accession>
<dbReference type="EMBL" id="AP018050">
    <property type="protein sequence ID" value="BBA29596.1"/>
    <property type="molecule type" value="Genomic_DNA"/>
</dbReference>
<dbReference type="Proteomes" id="UP000267517">
    <property type="component" value="Chromosome II"/>
</dbReference>
<organism evidence="1 2">
    <name type="scientific">Prevotella melaninogenica</name>
    <dbReference type="NCBI Taxonomy" id="28132"/>
    <lineage>
        <taxon>Bacteria</taxon>
        <taxon>Pseudomonadati</taxon>
        <taxon>Bacteroidota</taxon>
        <taxon>Bacteroidia</taxon>
        <taxon>Bacteroidales</taxon>
        <taxon>Prevotellaceae</taxon>
        <taxon>Prevotella</taxon>
    </lineage>
</organism>